<dbReference type="SUPFAM" id="SSF46785">
    <property type="entry name" value="Winged helix' DNA-binding domain"/>
    <property type="match status" value="1"/>
</dbReference>
<dbReference type="SUPFAM" id="SSF48350">
    <property type="entry name" value="GTPase activation domain, GAP"/>
    <property type="match status" value="1"/>
</dbReference>
<dbReference type="InterPro" id="IPR036388">
    <property type="entry name" value="WH-like_DNA-bd_sf"/>
</dbReference>
<dbReference type="InterPro" id="IPR036390">
    <property type="entry name" value="WH_DNA-bd_sf"/>
</dbReference>
<comment type="caution">
    <text evidence="3">The sequence shown here is derived from an EMBL/GenBank/DDBJ whole genome shotgun (WGS) entry which is preliminary data.</text>
</comment>
<feature type="region of interest" description="Disordered" evidence="1">
    <location>
        <begin position="496"/>
        <end position="550"/>
    </location>
</feature>
<dbReference type="Proteomes" id="UP001186944">
    <property type="component" value="Unassembled WGS sequence"/>
</dbReference>
<dbReference type="Gene3D" id="1.10.555.10">
    <property type="entry name" value="Rho GTPase activation protein"/>
    <property type="match status" value="1"/>
</dbReference>
<feature type="compositionally biased region" description="Basic and acidic residues" evidence="1">
    <location>
        <begin position="512"/>
        <end position="523"/>
    </location>
</feature>
<dbReference type="InterPro" id="IPR008936">
    <property type="entry name" value="Rho_GTPase_activation_prot"/>
</dbReference>
<keyword evidence="4" id="KW-1185">Reference proteome</keyword>
<dbReference type="Pfam" id="PF00610">
    <property type="entry name" value="DEP"/>
    <property type="match status" value="1"/>
</dbReference>
<name>A0AA89BW32_PINIB</name>
<sequence>MNDGKLPFSGPYRATKLWNDVIQTFRQEMPVSRHRRYMKTYDKCFTAGEAVDWLHEYLKSNCNFGPDVTRAQTLQLLQKFHRARVIEDVRGGKQNRPDVTDNGRLFRCRIPSPTKPFNTLSRTPFSNRTDLINKDQVANTGPPVKLNLDKHLECQIPCSQPIPECHLVSKQPSAADIENIWKHTALDKLQQVLHTRDLSDVLDSSFVVGRNIMHNCLYINKSGIVTNIQPKDQLPHWALSAMKCLAHWPHKVDDNLPSYPGFERDVFRVVKDYFCGLPEPLFTYEMYEVVINVFVAAEGKSYQRESQAQLYEDSPEALTSFESVENLMLDLTSTVPSGKSYRSTPDARLNRMNSASTIDLSPIHPVYDSISKDRTLRRCASSGNVKYAKYETAFGPENRTITRVYYKNGVATDYSYHDEEDSLYKTPVETHFEYSSDISDKLQEPIIDSYDTNDAEMNFARVKPMRRKKTDEDPSKEDVQHRKSYGYSVAAVIKPCKQDARSQRRSVGSQLPDDKVSRIEGYTKNKVRARHHSSKVEKPPPSYNSLFPDNYQPVINGKQKPRTIPRSKSSHSLIHNVNDGCTLPGYHVTERLDSASNMIHKPIGQCSQGKSTEPLPGRSLSMTDLLHGQTVGNGGLKRSSHAEDLSEDDILERTRDALQLVCLLLPPANRRKLHLLLKLMSKMADNRELHLDDKQTTRTLLLETFSQCILSCQDELEMEDLLVMRIVSFLMDNHTHVMAVPADLKTTAEDKLTKSKSQIVYSLDDPSSIHYCKQVTKEQYDEQRLSFSQKALADLLEEIINDKTMSYKDKKKRLKTFQKTYPDIYAHRFPPHDGDKNDVLQKPKIKQPLLSKPLMKLKAIRI</sequence>
<dbReference type="GO" id="GO:0035556">
    <property type="term" value="P:intracellular signal transduction"/>
    <property type="evidence" value="ECO:0007669"/>
    <property type="project" value="InterPro"/>
</dbReference>
<feature type="compositionally biased region" description="Basic and acidic residues" evidence="1">
    <location>
        <begin position="469"/>
        <end position="481"/>
    </location>
</feature>
<protein>
    <recommendedName>
        <fullName evidence="2">DEP domain-containing protein</fullName>
    </recommendedName>
</protein>
<proteinExistence type="predicted"/>
<feature type="region of interest" description="Disordered" evidence="1">
    <location>
        <begin position="458"/>
        <end position="484"/>
    </location>
</feature>
<dbReference type="AlphaFoldDB" id="A0AA89BW32"/>
<dbReference type="Gene3D" id="1.10.10.10">
    <property type="entry name" value="Winged helix-like DNA-binding domain superfamily/Winged helix DNA-binding domain"/>
    <property type="match status" value="1"/>
</dbReference>
<organism evidence="3 4">
    <name type="scientific">Pinctada imbricata</name>
    <name type="common">Atlantic pearl-oyster</name>
    <name type="synonym">Pinctada martensii</name>
    <dbReference type="NCBI Taxonomy" id="66713"/>
    <lineage>
        <taxon>Eukaryota</taxon>
        <taxon>Metazoa</taxon>
        <taxon>Spiralia</taxon>
        <taxon>Lophotrochozoa</taxon>
        <taxon>Mollusca</taxon>
        <taxon>Bivalvia</taxon>
        <taxon>Autobranchia</taxon>
        <taxon>Pteriomorphia</taxon>
        <taxon>Pterioida</taxon>
        <taxon>Pterioidea</taxon>
        <taxon>Pteriidae</taxon>
        <taxon>Pinctada</taxon>
    </lineage>
</organism>
<evidence type="ECO:0000313" key="3">
    <source>
        <dbReference type="EMBL" id="KAK3089623.1"/>
    </source>
</evidence>
<gene>
    <name evidence="3" type="ORF">FSP39_005143</name>
</gene>
<accession>A0AA89BW32</accession>
<evidence type="ECO:0000259" key="2">
    <source>
        <dbReference type="SMART" id="SM00049"/>
    </source>
</evidence>
<evidence type="ECO:0000313" key="4">
    <source>
        <dbReference type="Proteomes" id="UP001186944"/>
    </source>
</evidence>
<reference evidence="3" key="1">
    <citation type="submission" date="2019-08" db="EMBL/GenBank/DDBJ databases">
        <title>The improved chromosome-level genome for the pearl oyster Pinctada fucata martensii using PacBio sequencing and Hi-C.</title>
        <authorList>
            <person name="Zheng Z."/>
        </authorList>
    </citation>
    <scope>NUCLEOTIDE SEQUENCE</scope>
    <source>
        <strain evidence="3">ZZ-2019</strain>
        <tissue evidence="3">Adductor muscle</tissue>
    </source>
</reference>
<evidence type="ECO:0000256" key="1">
    <source>
        <dbReference type="SAM" id="MobiDB-lite"/>
    </source>
</evidence>
<dbReference type="PANTHER" id="PTHR16206:SF4">
    <property type="entry name" value="PROTEIN LET-99"/>
    <property type="match status" value="1"/>
</dbReference>
<dbReference type="PANTHER" id="PTHR16206">
    <property type="entry name" value="DEP DOMAIN-CONTAINING"/>
    <property type="match status" value="1"/>
</dbReference>
<dbReference type="InterPro" id="IPR000591">
    <property type="entry name" value="DEP_dom"/>
</dbReference>
<dbReference type="EMBL" id="VSWD01000010">
    <property type="protein sequence ID" value="KAK3089623.1"/>
    <property type="molecule type" value="Genomic_DNA"/>
</dbReference>
<dbReference type="SMART" id="SM00049">
    <property type="entry name" value="DEP"/>
    <property type="match status" value="1"/>
</dbReference>
<feature type="domain" description="DEP" evidence="2">
    <location>
        <begin position="25"/>
        <end position="110"/>
    </location>
</feature>